<evidence type="ECO:0000256" key="2">
    <source>
        <dbReference type="ARBA" id="ARBA00023235"/>
    </source>
</evidence>
<reference evidence="3" key="1">
    <citation type="submission" date="2021-12" db="EMBL/GenBank/DDBJ databases">
        <authorList>
            <person name="Cha I.-T."/>
            <person name="Lee K.-E."/>
            <person name="Park S.-J."/>
        </authorList>
    </citation>
    <scope>NUCLEOTIDE SEQUENCE</scope>
    <source>
        <strain evidence="3">YSM-43</strain>
    </source>
</reference>
<dbReference type="Gene3D" id="3.10.310.10">
    <property type="entry name" value="Diaminopimelate Epimerase, Chain A, domain 1"/>
    <property type="match status" value="2"/>
</dbReference>
<dbReference type="InterPro" id="IPR003719">
    <property type="entry name" value="Phenazine_PhzF-like"/>
</dbReference>
<dbReference type="NCBIfam" id="TIGR00654">
    <property type="entry name" value="PhzF_family"/>
    <property type="match status" value="1"/>
</dbReference>
<protein>
    <submittedName>
        <fullName evidence="3">PhzF family phenazine biosynthesis protein</fullName>
    </submittedName>
</protein>
<name>A0ABY4HKV4_9FLAO</name>
<keyword evidence="2" id="KW-0413">Isomerase</keyword>
<sequence>MDKKKLITVQILNAFAENNSGGNPAGVVLDADNLSIKDKLKIAKKVGLSETAFVSRSQFADFKLDFFTPTKQIAHCGHATVATFSYLKQLGRLANEESSKETIDGNRRIKLIGELAFMEQSAPRYLDVENKEIQILESLGLKKSQLIENAPMKLVNTGNSFIIIPVKSSKVLASIKPNYELISEISAEFDLIGYYVFTDETESENLDATSRMFGPRYGILEESGTGMAAGPLACYLFDIFKINKNTFKIQQGKYMEKPSNSLIIVDLDIEDNKINSLMAGGKGILKDQKIIEME</sequence>
<organism evidence="3 4">
    <name type="scientific">Flavobacterium sediminilitoris</name>
    <dbReference type="NCBI Taxonomy" id="2024526"/>
    <lineage>
        <taxon>Bacteria</taxon>
        <taxon>Pseudomonadati</taxon>
        <taxon>Bacteroidota</taxon>
        <taxon>Flavobacteriia</taxon>
        <taxon>Flavobacteriales</taxon>
        <taxon>Flavobacteriaceae</taxon>
        <taxon>Flavobacterium</taxon>
    </lineage>
</organism>
<proteinExistence type="inferred from homology"/>
<gene>
    <name evidence="3" type="ORF">LXD69_13025</name>
</gene>
<dbReference type="EMBL" id="CP090145">
    <property type="protein sequence ID" value="UOX32957.1"/>
    <property type="molecule type" value="Genomic_DNA"/>
</dbReference>
<reference evidence="3" key="2">
    <citation type="submission" date="2022-04" db="EMBL/GenBank/DDBJ databases">
        <title>Complete Genome Sequence of Flavobacterium sediminilitoris YSM-43, Isolated from a Tidal Sediment.</title>
        <authorList>
            <person name="Lee P.A."/>
        </authorList>
    </citation>
    <scope>NUCLEOTIDE SEQUENCE</scope>
    <source>
        <strain evidence="3">YSM-43</strain>
    </source>
</reference>
<dbReference type="PANTHER" id="PTHR13774:SF39">
    <property type="entry name" value="BIOSYNTHESIS PROTEIN, PUTATIVE-RELATED"/>
    <property type="match status" value="1"/>
</dbReference>
<keyword evidence="4" id="KW-1185">Reference proteome</keyword>
<dbReference type="PIRSF" id="PIRSF016184">
    <property type="entry name" value="PhzC_PhzF"/>
    <property type="match status" value="1"/>
</dbReference>
<accession>A0ABY4HKV4</accession>
<dbReference type="Pfam" id="PF02567">
    <property type="entry name" value="PhzC-PhzF"/>
    <property type="match status" value="1"/>
</dbReference>
<dbReference type="PANTHER" id="PTHR13774">
    <property type="entry name" value="PHENAZINE BIOSYNTHESIS PROTEIN"/>
    <property type="match status" value="1"/>
</dbReference>
<evidence type="ECO:0000256" key="1">
    <source>
        <dbReference type="ARBA" id="ARBA00008270"/>
    </source>
</evidence>
<evidence type="ECO:0000313" key="3">
    <source>
        <dbReference type="EMBL" id="UOX32957.1"/>
    </source>
</evidence>
<comment type="similarity">
    <text evidence="1">Belongs to the PhzF family.</text>
</comment>
<dbReference type="RefSeq" id="WP_246915728.1">
    <property type="nucleotide sequence ID" value="NZ_CP090145.1"/>
</dbReference>
<dbReference type="SUPFAM" id="SSF54506">
    <property type="entry name" value="Diaminopimelate epimerase-like"/>
    <property type="match status" value="1"/>
</dbReference>
<dbReference type="Proteomes" id="UP000830454">
    <property type="component" value="Chromosome"/>
</dbReference>
<evidence type="ECO:0000313" key="4">
    <source>
        <dbReference type="Proteomes" id="UP000830454"/>
    </source>
</evidence>